<accession>A0ABW3YEX2</accession>
<dbReference type="Gene3D" id="1.10.8.60">
    <property type="match status" value="1"/>
</dbReference>
<dbReference type="InterPro" id="IPR039448">
    <property type="entry name" value="Beta_helix"/>
</dbReference>
<keyword evidence="2" id="KW-0547">Nucleotide-binding</keyword>
<dbReference type="PANTHER" id="PTHR43392:SF2">
    <property type="entry name" value="AAA-TYPE ATPASE FAMILY PROTEIN _ ANKYRIN REPEAT FAMILY PROTEIN"/>
    <property type="match status" value="1"/>
</dbReference>
<dbReference type="RefSeq" id="WP_377571188.1">
    <property type="nucleotide sequence ID" value="NZ_JBHTMP010000019.1"/>
</dbReference>
<dbReference type="InterPro" id="IPR012334">
    <property type="entry name" value="Pectin_lyas_fold"/>
</dbReference>
<dbReference type="InterPro" id="IPR003959">
    <property type="entry name" value="ATPase_AAA_core"/>
</dbReference>
<dbReference type="InterPro" id="IPR011050">
    <property type="entry name" value="Pectin_lyase_fold/virulence"/>
</dbReference>
<evidence type="ECO:0000313" key="5">
    <source>
        <dbReference type="EMBL" id="MFD1322335.1"/>
    </source>
</evidence>
<dbReference type="SMART" id="SM00382">
    <property type="entry name" value="AAA"/>
    <property type="match status" value="1"/>
</dbReference>
<proteinExistence type="inferred from homology"/>
<dbReference type="PANTHER" id="PTHR43392">
    <property type="entry name" value="AAA-TYPE ATPASE FAMILY PROTEIN / ANKYRIN REPEAT FAMILY PROTEIN"/>
    <property type="match status" value="1"/>
</dbReference>
<protein>
    <submittedName>
        <fullName evidence="5">Right-handed parallel beta-helix repeat-containing protein</fullName>
    </submittedName>
</protein>
<dbReference type="EMBL" id="JBHTMP010000019">
    <property type="protein sequence ID" value="MFD1322335.1"/>
    <property type="molecule type" value="Genomic_DNA"/>
</dbReference>
<keyword evidence="3" id="KW-0067">ATP-binding</keyword>
<dbReference type="InterPro" id="IPR000641">
    <property type="entry name" value="CbxX/CfxQ"/>
</dbReference>
<dbReference type="Proteomes" id="UP001597260">
    <property type="component" value="Unassembled WGS sequence"/>
</dbReference>
<gene>
    <name evidence="5" type="ORF">ACFQ4H_14655</name>
</gene>
<dbReference type="CDD" id="cd00009">
    <property type="entry name" value="AAA"/>
    <property type="match status" value="1"/>
</dbReference>
<dbReference type="Pfam" id="PF00004">
    <property type="entry name" value="AAA"/>
    <property type="match status" value="1"/>
</dbReference>
<dbReference type="InterPro" id="IPR006626">
    <property type="entry name" value="PbH1"/>
</dbReference>
<dbReference type="InterPro" id="IPR041627">
    <property type="entry name" value="AAA_lid_6"/>
</dbReference>
<comment type="caution">
    <text evidence="5">The sequence shown here is derived from an EMBL/GenBank/DDBJ whole genome shotgun (WGS) entry which is preliminary data.</text>
</comment>
<dbReference type="InterPro" id="IPR027417">
    <property type="entry name" value="P-loop_NTPase"/>
</dbReference>
<dbReference type="Gene3D" id="3.40.50.300">
    <property type="entry name" value="P-loop containing nucleotide triphosphate hydrolases"/>
    <property type="match status" value="1"/>
</dbReference>
<feature type="domain" description="AAA+ ATPase" evidence="4">
    <location>
        <begin position="328"/>
        <end position="467"/>
    </location>
</feature>
<evidence type="ECO:0000256" key="2">
    <source>
        <dbReference type="ARBA" id="ARBA00022741"/>
    </source>
</evidence>
<dbReference type="SUPFAM" id="SSF51126">
    <property type="entry name" value="Pectin lyase-like"/>
    <property type="match status" value="1"/>
</dbReference>
<dbReference type="Pfam" id="PF13229">
    <property type="entry name" value="Beta_helix"/>
    <property type="match status" value="1"/>
</dbReference>
<dbReference type="SMART" id="SM00710">
    <property type="entry name" value="PbH1"/>
    <property type="match status" value="6"/>
</dbReference>
<reference evidence="6" key="1">
    <citation type="journal article" date="2019" name="Int. J. Syst. Evol. Microbiol.">
        <title>The Global Catalogue of Microorganisms (GCM) 10K type strain sequencing project: providing services to taxonomists for standard genome sequencing and annotation.</title>
        <authorList>
            <consortium name="The Broad Institute Genomics Platform"/>
            <consortium name="The Broad Institute Genome Sequencing Center for Infectious Disease"/>
            <person name="Wu L."/>
            <person name="Ma J."/>
        </authorList>
    </citation>
    <scope>NUCLEOTIDE SEQUENCE [LARGE SCALE GENOMIC DNA]</scope>
    <source>
        <strain evidence="6">JCM 31037</strain>
    </source>
</reference>
<evidence type="ECO:0000256" key="1">
    <source>
        <dbReference type="ARBA" id="ARBA00010378"/>
    </source>
</evidence>
<dbReference type="InterPro" id="IPR050773">
    <property type="entry name" value="CbxX/CfxQ_RuBisCO_ESX"/>
</dbReference>
<dbReference type="InterPro" id="IPR003593">
    <property type="entry name" value="AAA+_ATPase"/>
</dbReference>
<keyword evidence="6" id="KW-1185">Reference proteome</keyword>
<evidence type="ECO:0000256" key="3">
    <source>
        <dbReference type="ARBA" id="ARBA00022840"/>
    </source>
</evidence>
<dbReference type="PRINTS" id="PR00819">
    <property type="entry name" value="CBXCFQXSUPER"/>
</dbReference>
<dbReference type="Gene3D" id="2.160.20.10">
    <property type="entry name" value="Single-stranded right-handed beta-helix, Pectin lyase-like"/>
    <property type="match status" value="2"/>
</dbReference>
<evidence type="ECO:0000259" key="4">
    <source>
        <dbReference type="SMART" id="SM00382"/>
    </source>
</evidence>
<comment type="similarity">
    <text evidence="1">Belongs to the CbxX/CfxQ family.</text>
</comment>
<evidence type="ECO:0000313" key="6">
    <source>
        <dbReference type="Proteomes" id="UP001597260"/>
    </source>
</evidence>
<sequence>MTRTLLVAPQQRGAYATLSDAFAAATAGSTVLVTPGTYHEALFVVDISLRVAVTDDSGPVELDARGLPYPALSVRSGELAVEGLTIRAGDHSAIVSQRSNVSVKQCELSTNYGAALDIRDRSRCDAHRAKVTGGQFGFVFEDSGGLVQDCELTDIVDDGIIVRLGADPEIRATTISRCRRGIYVYQFGKPTVEGCEISYTGDVGVAVAHKSTPVLRHCSIHDTQGVGIQFGRGCGGEVDACRLENNQPPGIEIADGADVKVTKAASRSSHAVRGPEAGKHDEKAVESLLAELDAMVGLAGVKDQVRGLIDEIQVNEWRRGAGLAVEQASHHLIFAGAPGTGKTTVARIYGRLLAALGVLPSGVFREVSRRDLVGQYLGHTAEKTAEAFEKAAGGVLFIDEAYTLSRAGSRSDFGQESIDTLVKLMEDHRDSVAVIAAGYTDEMEDFLSTNPGLASRFSKTIEFENYQPDELVLIINRMARGADYEFSPDVEPLLREHFGRIQRDANFGNAREARRLFEAVRKAQAQRLRGLTQRPSIDDLRRLAAADLTLAIS</sequence>
<dbReference type="Pfam" id="PF17866">
    <property type="entry name" value="AAA_lid_6"/>
    <property type="match status" value="1"/>
</dbReference>
<organism evidence="5 6">
    <name type="scientific">Micromonospora sonneratiae</name>
    <dbReference type="NCBI Taxonomy" id="1184706"/>
    <lineage>
        <taxon>Bacteria</taxon>
        <taxon>Bacillati</taxon>
        <taxon>Actinomycetota</taxon>
        <taxon>Actinomycetes</taxon>
        <taxon>Micromonosporales</taxon>
        <taxon>Micromonosporaceae</taxon>
        <taxon>Micromonospora</taxon>
    </lineage>
</organism>
<dbReference type="SUPFAM" id="SSF52540">
    <property type="entry name" value="P-loop containing nucleoside triphosphate hydrolases"/>
    <property type="match status" value="1"/>
</dbReference>
<name>A0ABW3YEX2_9ACTN</name>